<dbReference type="Pfam" id="PF03009">
    <property type="entry name" value="GDPD"/>
    <property type="match status" value="1"/>
</dbReference>
<dbReference type="InterPro" id="IPR030395">
    <property type="entry name" value="GP_PDE_dom"/>
</dbReference>
<dbReference type="PROSITE" id="PS51704">
    <property type="entry name" value="GP_PDE"/>
    <property type="match status" value="1"/>
</dbReference>
<dbReference type="Proteomes" id="UP000309676">
    <property type="component" value="Unassembled WGS sequence"/>
</dbReference>
<dbReference type="InterPro" id="IPR017946">
    <property type="entry name" value="PLC-like_Pdiesterase_TIM-brl"/>
</dbReference>
<gene>
    <name evidence="2" type="ORF">FE782_00205</name>
</gene>
<dbReference type="PANTHER" id="PTHR46211">
    <property type="entry name" value="GLYCEROPHOSPHORYL DIESTER PHOSPHODIESTERASE"/>
    <property type="match status" value="1"/>
</dbReference>
<dbReference type="EMBL" id="VCIW01000001">
    <property type="protein sequence ID" value="TLS54337.1"/>
    <property type="molecule type" value="Genomic_DNA"/>
</dbReference>
<keyword evidence="3" id="KW-1185">Reference proteome</keyword>
<evidence type="ECO:0000313" key="3">
    <source>
        <dbReference type="Proteomes" id="UP000309676"/>
    </source>
</evidence>
<dbReference type="SUPFAM" id="SSF51695">
    <property type="entry name" value="PLC-like phosphodiesterases"/>
    <property type="match status" value="1"/>
</dbReference>
<feature type="domain" description="GP-PDE" evidence="1">
    <location>
        <begin position="3"/>
        <end position="232"/>
    </location>
</feature>
<dbReference type="PANTHER" id="PTHR46211:SF1">
    <property type="entry name" value="GLYCEROPHOSPHODIESTER PHOSPHODIESTERASE, CYTOPLASMIC"/>
    <property type="match status" value="1"/>
</dbReference>
<accession>A0A5R9GCY4</accession>
<reference evidence="2 3" key="1">
    <citation type="submission" date="2019-05" db="EMBL/GenBank/DDBJ databases">
        <authorList>
            <person name="Narsing Rao M.P."/>
            <person name="Li W.J."/>
        </authorList>
    </citation>
    <scope>NUCLEOTIDE SEQUENCE [LARGE SCALE GENOMIC DNA]</scope>
    <source>
        <strain evidence="2 3">SYSU_K30003</strain>
    </source>
</reference>
<proteinExistence type="predicted"/>
<dbReference type="GO" id="GO:0008081">
    <property type="term" value="F:phosphoric diester hydrolase activity"/>
    <property type="evidence" value="ECO:0007669"/>
    <property type="project" value="InterPro"/>
</dbReference>
<protein>
    <submittedName>
        <fullName evidence="2">Glycerophosphodiester phosphodiesterase</fullName>
    </submittedName>
</protein>
<dbReference type="AlphaFoldDB" id="A0A5R9GCY4"/>
<dbReference type="OrthoDB" id="384721at2"/>
<dbReference type="Gene3D" id="3.20.20.190">
    <property type="entry name" value="Phosphatidylinositol (PI) phosphodiesterase"/>
    <property type="match status" value="1"/>
</dbReference>
<evidence type="ECO:0000313" key="2">
    <source>
        <dbReference type="EMBL" id="TLS54337.1"/>
    </source>
</evidence>
<evidence type="ECO:0000259" key="1">
    <source>
        <dbReference type="PROSITE" id="PS51704"/>
    </source>
</evidence>
<dbReference type="GO" id="GO:0006629">
    <property type="term" value="P:lipid metabolic process"/>
    <property type="evidence" value="ECO:0007669"/>
    <property type="project" value="InterPro"/>
</dbReference>
<comment type="caution">
    <text evidence="2">The sequence shown here is derived from an EMBL/GenBank/DDBJ whole genome shotgun (WGS) entry which is preliminary data.</text>
</comment>
<organism evidence="2 3">
    <name type="scientific">Paenibacillus antri</name>
    <dbReference type="NCBI Taxonomy" id="2582848"/>
    <lineage>
        <taxon>Bacteria</taxon>
        <taxon>Bacillati</taxon>
        <taxon>Bacillota</taxon>
        <taxon>Bacilli</taxon>
        <taxon>Bacillales</taxon>
        <taxon>Paenibacillaceae</taxon>
        <taxon>Paenibacillus</taxon>
    </lineage>
</organism>
<sequence>MKIRGIAHRGYPALLPENTLVSFRKACELNFSHVELDVQLSKDGVPVVFHDFTLDRLTDGSGSIRDYTLQQLKRYRVRGSEEIPTLEEAMNALKGRADVFIELKQAGDLYPGLEAAVLEVLYRTGTRDQSCVTSFDHYAVERTRTLDDRIRLGLISSGSMPYVFPFMKEIRADYLFTQFRYFSPLFYERMLEEGIVPGPWPVETQEQMEIVASLYPASLITTDHLERWAEFYRNRRQLWPT</sequence>
<name>A0A5R9GCY4_9BACL</name>